<comment type="caution">
    <text evidence="2">The sequence shown here is derived from an EMBL/GenBank/DDBJ whole genome shotgun (WGS) entry which is preliminary data.</text>
</comment>
<dbReference type="STRING" id="1573173.A0A166ZG36"/>
<reference evidence="2 3" key="1">
    <citation type="submission" date="2015-06" db="EMBL/GenBank/DDBJ databases">
        <title>Survival trade-offs in plant roots during colonization by closely related pathogenic and mutualistic fungi.</title>
        <authorList>
            <person name="Hacquard S."/>
            <person name="Kracher B."/>
            <person name="Hiruma K."/>
            <person name="Weinman A."/>
            <person name="Muench P."/>
            <person name="Garrido Oter R."/>
            <person name="Ver Loren van Themaat E."/>
            <person name="Dallerey J.-F."/>
            <person name="Damm U."/>
            <person name="Henrissat B."/>
            <person name="Lespinet O."/>
            <person name="Thon M."/>
            <person name="Kemen E."/>
            <person name="McHardy A.C."/>
            <person name="Schulze-Lefert P."/>
            <person name="O'Connell R.J."/>
        </authorList>
    </citation>
    <scope>NUCLEOTIDE SEQUENCE [LARGE SCALE GENOMIC DNA]</scope>
    <source>
        <strain evidence="2 3">MAFF 238704</strain>
    </source>
</reference>
<dbReference type="AlphaFoldDB" id="A0A166ZG36"/>
<evidence type="ECO:0000313" key="3">
    <source>
        <dbReference type="Proteomes" id="UP000076584"/>
    </source>
</evidence>
<evidence type="ECO:0000256" key="1">
    <source>
        <dbReference type="SAM" id="MobiDB-lite"/>
    </source>
</evidence>
<dbReference type="Proteomes" id="UP000076584">
    <property type="component" value="Unassembled WGS sequence"/>
</dbReference>
<name>A0A166ZG36_COLIC</name>
<protein>
    <submittedName>
        <fullName evidence="2">Uncharacterized protein</fullName>
    </submittedName>
</protein>
<keyword evidence="3" id="KW-1185">Reference proteome</keyword>
<proteinExistence type="predicted"/>
<organism evidence="2 3">
    <name type="scientific">Colletotrichum incanum</name>
    <name type="common">Soybean anthracnose fungus</name>
    <dbReference type="NCBI Taxonomy" id="1573173"/>
    <lineage>
        <taxon>Eukaryota</taxon>
        <taxon>Fungi</taxon>
        <taxon>Dikarya</taxon>
        <taxon>Ascomycota</taxon>
        <taxon>Pezizomycotina</taxon>
        <taxon>Sordariomycetes</taxon>
        <taxon>Hypocreomycetidae</taxon>
        <taxon>Glomerellales</taxon>
        <taxon>Glomerellaceae</taxon>
        <taxon>Colletotrichum</taxon>
        <taxon>Colletotrichum spaethianum species complex</taxon>
    </lineage>
</organism>
<dbReference type="EMBL" id="LFIW01002202">
    <property type="protein sequence ID" value="KZL78863.1"/>
    <property type="molecule type" value="Genomic_DNA"/>
</dbReference>
<sequence>MVFLSTTDSGARMDFFAIFVHFHLRVAAGKRARSSVSITSSYTPVYLQAWVRNPSRSQYWTVSWAGADAAEVRLVGRPEKLRHLRDVLAREEAFRQNKHRIQEEPRSATHQEASRKVAAYTELRPWLERTGWERVYANVNRQLLYCLTLRPLERSYRPLLLAKGLSQQDSDVVSPADDEAKIAALCHATYNIISRCEETAKTSSKNLLRWLRSVRPNNCYPKPFTLVARKNTRDRYISVLQRFVSMVSRAYRLSTTLRRDAAGVSYTEELLLACGRVRDHPDLDMNILQRRECESLTLGISTNLECEDREEISNRDEWEEDYSDSDDDRSSASSGDDGGSQLGDDEVFQLDDTEDYFCDDSSQNENSINTDTQHTSLPEAEAVEDAVVGSLLFELIMLFCTQEVHDGDPSQTLLVYFSGILGFTKDFHSFQPPRNYTSHLAALIYIQRLLFLEYAVPKRGYVKMGIPERNRRGGLARLQNVRHRFTVYGAESPFEEMFALLCSGRKIAAKSNPPIILHWSDDEEMVSVSDACSITMDDFKSVPRDLIVKADQICRELLYHLPPIEDLERIQDDFAKTDTGFSFIHHPANRLSKEYLRLCSRACAGTETRLASNGKWRHALVQRYMAKERLFLEHFAVLMHITGGGQPRSSDLLHLRCENTGAVERGIHMHKGSVVYLTRSHKAKRSTNLEFYVARFLPQTVGQLLFRYLVYIRPFVDMLSREVFTTVRGSCTIYLFRRGPESIAEPWPPSRLSRLIKKASARVWGNEGVSTRLLRQLSVEITDKHVRHMGRPFNLYDDRIPEANRNVVFAWQTGHRPLQRARTYELDGAYPARLQPAVIERYR</sequence>
<feature type="compositionally biased region" description="Acidic residues" evidence="1">
    <location>
        <begin position="317"/>
        <end position="327"/>
    </location>
</feature>
<accession>A0A166ZG36</accession>
<feature type="region of interest" description="Disordered" evidence="1">
    <location>
        <begin position="309"/>
        <end position="345"/>
    </location>
</feature>
<evidence type="ECO:0000313" key="2">
    <source>
        <dbReference type="EMBL" id="KZL78863.1"/>
    </source>
</evidence>
<gene>
    <name evidence="2" type="ORF">CI238_13008</name>
</gene>